<feature type="compositionally biased region" description="Polar residues" evidence="1">
    <location>
        <begin position="150"/>
        <end position="162"/>
    </location>
</feature>
<dbReference type="Proteomes" id="UP000238479">
    <property type="component" value="Chromosome 4"/>
</dbReference>
<evidence type="ECO:0000313" key="2">
    <source>
        <dbReference type="EMBL" id="PRQ37801.1"/>
    </source>
</evidence>
<gene>
    <name evidence="2" type="ORF">RchiOBHm_Chr4g0406721</name>
</gene>
<dbReference type="EMBL" id="PDCK01000042">
    <property type="protein sequence ID" value="PRQ37801.1"/>
    <property type="molecule type" value="Genomic_DNA"/>
</dbReference>
<evidence type="ECO:0000313" key="3">
    <source>
        <dbReference type="Proteomes" id="UP000238479"/>
    </source>
</evidence>
<dbReference type="Gramene" id="PRQ37801">
    <property type="protein sequence ID" value="PRQ37801"/>
    <property type="gene ID" value="RchiOBHm_Chr4g0406721"/>
</dbReference>
<accession>A0A2P6QUE0</accession>
<keyword evidence="3" id="KW-1185">Reference proteome</keyword>
<reference evidence="2 3" key="1">
    <citation type="journal article" date="2018" name="Nat. Genet.">
        <title>The Rosa genome provides new insights in the design of modern roses.</title>
        <authorList>
            <person name="Bendahmane M."/>
        </authorList>
    </citation>
    <scope>NUCLEOTIDE SEQUENCE [LARGE SCALE GENOMIC DNA]</scope>
    <source>
        <strain evidence="3">cv. Old Blush</strain>
    </source>
</reference>
<protein>
    <submittedName>
        <fullName evidence="2">Uncharacterized protein</fullName>
    </submittedName>
</protein>
<dbReference type="AlphaFoldDB" id="A0A2P6QUE0"/>
<name>A0A2P6QUE0_ROSCH</name>
<organism evidence="2 3">
    <name type="scientific">Rosa chinensis</name>
    <name type="common">China rose</name>
    <dbReference type="NCBI Taxonomy" id="74649"/>
    <lineage>
        <taxon>Eukaryota</taxon>
        <taxon>Viridiplantae</taxon>
        <taxon>Streptophyta</taxon>
        <taxon>Embryophyta</taxon>
        <taxon>Tracheophyta</taxon>
        <taxon>Spermatophyta</taxon>
        <taxon>Magnoliopsida</taxon>
        <taxon>eudicotyledons</taxon>
        <taxon>Gunneridae</taxon>
        <taxon>Pentapetalae</taxon>
        <taxon>rosids</taxon>
        <taxon>fabids</taxon>
        <taxon>Rosales</taxon>
        <taxon>Rosaceae</taxon>
        <taxon>Rosoideae</taxon>
        <taxon>Rosoideae incertae sedis</taxon>
        <taxon>Rosa</taxon>
    </lineage>
</organism>
<sequence>MQKTFGNIFLLLFLCLLLNIILVLYCYSDLGNSLQSDSLIVIDPVMLPNIGTTKGKRSLQQRDHYIKSERWKQVSQQDPVEGEEIVQINNEEIDHQAKSRTSKRRKQVSQPITTRENQLGEMSNQNVHIMEDRDQREVVHIRDEYQHSYGQASYQRSKQGSTIAYEDSRCM</sequence>
<proteinExistence type="predicted"/>
<evidence type="ECO:0000256" key="1">
    <source>
        <dbReference type="SAM" id="MobiDB-lite"/>
    </source>
</evidence>
<comment type="caution">
    <text evidence="2">The sequence shown here is derived from an EMBL/GenBank/DDBJ whole genome shotgun (WGS) entry which is preliminary data.</text>
</comment>
<feature type="region of interest" description="Disordered" evidence="1">
    <location>
        <begin position="150"/>
        <end position="171"/>
    </location>
</feature>